<name>A0ACD3ALB1_9AGAR</name>
<dbReference type="Proteomes" id="UP000308600">
    <property type="component" value="Unassembled WGS sequence"/>
</dbReference>
<evidence type="ECO:0000313" key="2">
    <source>
        <dbReference type="Proteomes" id="UP000308600"/>
    </source>
</evidence>
<evidence type="ECO:0000313" key="1">
    <source>
        <dbReference type="EMBL" id="TFK66275.1"/>
    </source>
</evidence>
<proteinExistence type="predicted"/>
<accession>A0ACD3ALB1</accession>
<protein>
    <submittedName>
        <fullName evidence="1">Uncharacterized protein</fullName>
    </submittedName>
</protein>
<organism evidence="1 2">
    <name type="scientific">Pluteus cervinus</name>
    <dbReference type="NCBI Taxonomy" id="181527"/>
    <lineage>
        <taxon>Eukaryota</taxon>
        <taxon>Fungi</taxon>
        <taxon>Dikarya</taxon>
        <taxon>Basidiomycota</taxon>
        <taxon>Agaricomycotina</taxon>
        <taxon>Agaricomycetes</taxon>
        <taxon>Agaricomycetidae</taxon>
        <taxon>Agaricales</taxon>
        <taxon>Pluteineae</taxon>
        <taxon>Pluteaceae</taxon>
        <taxon>Pluteus</taxon>
    </lineage>
</organism>
<gene>
    <name evidence="1" type="ORF">BDN72DRAFT_899982</name>
</gene>
<sequence>MEKRHISFVVVVNDENGDQRSTEKKQGLVRKPTCVPAVTGQPVLIVIPHRKGTPIVEVIQQVNALFQRYVADSRICIDSLDFLVITNEMNTLNTYMVICRLACLQMPTSSVRFCLSKVSTIHPRESSASFLELLDRMKVLDKLWNSPFRCVVLE</sequence>
<reference evidence="1 2" key="1">
    <citation type="journal article" date="2019" name="Nat. Ecol. Evol.">
        <title>Megaphylogeny resolves global patterns of mushroom evolution.</title>
        <authorList>
            <person name="Varga T."/>
            <person name="Krizsan K."/>
            <person name="Foldi C."/>
            <person name="Dima B."/>
            <person name="Sanchez-Garcia M."/>
            <person name="Sanchez-Ramirez S."/>
            <person name="Szollosi G.J."/>
            <person name="Szarkandi J.G."/>
            <person name="Papp V."/>
            <person name="Albert L."/>
            <person name="Andreopoulos W."/>
            <person name="Angelini C."/>
            <person name="Antonin V."/>
            <person name="Barry K.W."/>
            <person name="Bougher N.L."/>
            <person name="Buchanan P."/>
            <person name="Buyck B."/>
            <person name="Bense V."/>
            <person name="Catcheside P."/>
            <person name="Chovatia M."/>
            <person name="Cooper J."/>
            <person name="Damon W."/>
            <person name="Desjardin D."/>
            <person name="Finy P."/>
            <person name="Geml J."/>
            <person name="Haridas S."/>
            <person name="Hughes K."/>
            <person name="Justo A."/>
            <person name="Karasinski D."/>
            <person name="Kautmanova I."/>
            <person name="Kiss B."/>
            <person name="Kocsube S."/>
            <person name="Kotiranta H."/>
            <person name="LaButti K.M."/>
            <person name="Lechner B.E."/>
            <person name="Liimatainen K."/>
            <person name="Lipzen A."/>
            <person name="Lukacs Z."/>
            <person name="Mihaltcheva S."/>
            <person name="Morgado L.N."/>
            <person name="Niskanen T."/>
            <person name="Noordeloos M.E."/>
            <person name="Ohm R.A."/>
            <person name="Ortiz-Santana B."/>
            <person name="Ovrebo C."/>
            <person name="Racz N."/>
            <person name="Riley R."/>
            <person name="Savchenko A."/>
            <person name="Shiryaev A."/>
            <person name="Soop K."/>
            <person name="Spirin V."/>
            <person name="Szebenyi C."/>
            <person name="Tomsovsky M."/>
            <person name="Tulloss R.E."/>
            <person name="Uehling J."/>
            <person name="Grigoriev I.V."/>
            <person name="Vagvolgyi C."/>
            <person name="Papp T."/>
            <person name="Martin F.M."/>
            <person name="Miettinen O."/>
            <person name="Hibbett D.S."/>
            <person name="Nagy L.G."/>
        </authorList>
    </citation>
    <scope>NUCLEOTIDE SEQUENCE [LARGE SCALE GENOMIC DNA]</scope>
    <source>
        <strain evidence="1 2">NL-1719</strain>
    </source>
</reference>
<keyword evidence="2" id="KW-1185">Reference proteome</keyword>
<dbReference type="EMBL" id="ML208410">
    <property type="protein sequence ID" value="TFK66275.1"/>
    <property type="molecule type" value="Genomic_DNA"/>
</dbReference>